<keyword evidence="2" id="KW-0732">Signal</keyword>
<evidence type="ECO:0000256" key="1">
    <source>
        <dbReference type="SAM" id="MobiDB-lite"/>
    </source>
</evidence>
<sequence>MATGSRFLVLALVKVWATVPLPRRPSSSSRQPSLTTIAGLLPKAVPLCCQGSPLPGDLALLCREGWAPMASACQLAYFPEGLTHLTIGNSLSTKVLQTQLPTSIPCSARRWLSFGNGGQCGELGKEILTAQVPEEHGADEATGPASSTPRQPSTQDGGACDNIAKNQHIRLQSRAAGPSWGESGVPRGKHWATWTITGSSSGNGGTWGTCAELWLSTYEHASFTGNKLLHVLAAKGTVGQWLSPLYLTRRWFFWSISKGMHLPSKASKRMTEV</sequence>
<organism evidence="3 4">
    <name type="scientific">Colletotrichum costaricense</name>
    <dbReference type="NCBI Taxonomy" id="1209916"/>
    <lineage>
        <taxon>Eukaryota</taxon>
        <taxon>Fungi</taxon>
        <taxon>Dikarya</taxon>
        <taxon>Ascomycota</taxon>
        <taxon>Pezizomycotina</taxon>
        <taxon>Sordariomycetes</taxon>
        <taxon>Hypocreomycetidae</taxon>
        <taxon>Glomerellales</taxon>
        <taxon>Glomerellaceae</taxon>
        <taxon>Colletotrichum</taxon>
        <taxon>Colletotrichum acutatum species complex</taxon>
    </lineage>
</organism>
<dbReference type="GeneID" id="85334416"/>
<keyword evidence="4" id="KW-1185">Reference proteome</keyword>
<evidence type="ECO:0000313" key="3">
    <source>
        <dbReference type="EMBL" id="KAK1537361.1"/>
    </source>
</evidence>
<dbReference type="AlphaFoldDB" id="A0AAI9Z889"/>
<comment type="caution">
    <text evidence="3">The sequence shown here is derived from an EMBL/GenBank/DDBJ whole genome shotgun (WGS) entry which is preliminary data.</text>
</comment>
<protein>
    <submittedName>
        <fullName evidence="3">Uncharacterized protein</fullName>
    </submittedName>
</protein>
<feature type="signal peptide" evidence="2">
    <location>
        <begin position="1"/>
        <end position="17"/>
    </location>
</feature>
<name>A0AAI9Z889_9PEZI</name>
<dbReference type="Proteomes" id="UP001240678">
    <property type="component" value="Unassembled WGS sequence"/>
</dbReference>
<accession>A0AAI9Z889</accession>
<proteinExistence type="predicted"/>
<feature type="region of interest" description="Disordered" evidence="1">
    <location>
        <begin position="136"/>
        <end position="161"/>
    </location>
</feature>
<reference evidence="3 4" key="1">
    <citation type="submission" date="2016-10" db="EMBL/GenBank/DDBJ databases">
        <title>The genome sequence of Colletotrichum fioriniae PJ7.</title>
        <authorList>
            <person name="Baroncelli R."/>
        </authorList>
    </citation>
    <scope>NUCLEOTIDE SEQUENCE [LARGE SCALE GENOMIC DNA]</scope>
    <source>
        <strain evidence="3 4">IMI 309622</strain>
    </source>
</reference>
<dbReference type="RefSeq" id="XP_060319519.1">
    <property type="nucleotide sequence ID" value="XM_060450869.1"/>
</dbReference>
<feature type="chain" id="PRO_5042620302" evidence="2">
    <location>
        <begin position="18"/>
        <end position="273"/>
    </location>
</feature>
<evidence type="ECO:0000313" key="4">
    <source>
        <dbReference type="Proteomes" id="UP001240678"/>
    </source>
</evidence>
<evidence type="ECO:0000256" key="2">
    <source>
        <dbReference type="SAM" id="SignalP"/>
    </source>
</evidence>
<gene>
    <name evidence="3" type="ORF">CCOS01_02681</name>
</gene>
<feature type="compositionally biased region" description="Polar residues" evidence="1">
    <location>
        <begin position="144"/>
        <end position="156"/>
    </location>
</feature>
<dbReference type="EMBL" id="MOOE01000002">
    <property type="protein sequence ID" value="KAK1537361.1"/>
    <property type="molecule type" value="Genomic_DNA"/>
</dbReference>